<accession>A0A0B1P106</accession>
<dbReference type="AlphaFoldDB" id="A0A0B1P106"/>
<feature type="domain" description="Peptide N-acetyl-beta-D-glucosaminyl asparaginase amidase A N-terminal" evidence="2">
    <location>
        <begin position="138"/>
        <end position="448"/>
    </location>
</feature>
<gene>
    <name evidence="3" type="ORF">EV44_g2300</name>
</gene>
<dbReference type="OMA" id="KFNRVVM"/>
<dbReference type="InterPro" id="IPR056948">
    <property type="entry name" value="PNGaseA_N"/>
</dbReference>
<keyword evidence="4" id="KW-1185">Reference proteome</keyword>
<dbReference type="HOGENOM" id="CLU_011027_0_1_1"/>
<dbReference type="STRING" id="52586.A0A0B1P106"/>
<keyword evidence="1" id="KW-1133">Transmembrane helix</keyword>
<sequence length="707" mass="79661">MIQLGEKIFEKSRNAKDKHKEFSDEKNNSLTFVLNSLYSRVNLRSMGYSFFLIFTIYGLFYNFLWHFKNSNHRVCENCVNFSSGIIDKLISARNFSVSPLNVFQVYQPVTFQSATVDGENLLGTSAQVVPGEGNIFRVCDVKLMEYSFGNSYGKPFIGEYMPPPCEFNRVIMNFTANSQGRQFDRLAIMYLNDIEVWRTSTAEPKNSGIVFEYIKDMSAYMSLWKNPQKLIFDLGNLVDETYTGHINATLSARFYMATTVNQPADQIIPVSLRKSNLNAPSVFKLPSDIAVNSISLPRNAYRAVFSVSACGQGNEEFWWQNVLHSNTETFKDVKLFGYSPFREVQILIDGHLAGVQWPFPIIFTGGVAPGLWRPIVGIDTYDLRDHVIDITPWLSILSDGLPHRFEIRVVGIQEKGEETGKLTDFVGDNWLVSGKIFLWQDSGDGTSTYGSQPEIDIEDPVIKISSSITQNATGANETLTYVVDISRTISISSTISTADGPHRISWKQNLTTTNYGQFTAQGNIQVNSQITNGKDESTGGVEFKTEYSYPLWCRTSGMMNELGDVSFSAQIRRGLTLRNEGTSVYPTGIEPFLQNYENKEIPKSNQMTHLETIQNGTAFYSSSKSSKMSISHGTLSQVFRFLGSSNGLQMRELYYRNVAALNDTLTYDQERILGRDLNHSLSIAYAGDDDMMYPLNLTRNSRHNINS</sequence>
<keyword evidence="1" id="KW-0812">Transmembrane</keyword>
<organism evidence="3 4">
    <name type="scientific">Uncinula necator</name>
    <name type="common">Grape powdery mildew</name>
    <dbReference type="NCBI Taxonomy" id="52586"/>
    <lineage>
        <taxon>Eukaryota</taxon>
        <taxon>Fungi</taxon>
        <taxon>Dikarya</taxon>
        <taxon>Ascomycota</taxon>
        <taxon>Pezizomycotina</taxon>
        <taxon>Leotiomycetes</taxon>
        <taxon>Erysiphales</taxon>
        <taxon>Erysiphaceae</taxon>
        <taxon>Erysiphe</taxon>
    </lineage>
</organism>
<dbReference type="PANTHER" id="PTHR31104">
    <property type="entry name" value="PEPTIDE-N4-(N-ACETYL-BETA-GLUCOSAMINYL)ASPARAGINE AMIDASE A PROTEIN"/>
    <property type="match status" value="1"/>
</dbReference>
<evidence type="ECO:0000313" key="3">
    <source>
        <dbReference type="EMBL" id="KHJ31913.1"/>
    </source>
</evidence>
<comment type="caution">
    <text evidence="3">The sequence shown here is derived from an EMBL/GenBank/DDBJ whole genome shotgun (WGS) entry which is preliminary data.</text>
</comment>
<dbReference type="Pfam" id="PF25156">
    <property type="entry name" value="PNGase_A_C"/>
    <property type="match status" value="1"/>
</dbReference>
<proteinExistence type="predicted"/>
<dbReference type="InterPro" id="IPR021102">
    <property type="entry name" value="PNGase_A"/>
</dbReference>
<name>A0A0B1P106_UNCNE</name>
<reference evidence="3 4" key="1">
    <citation type="journal article" date="2014" name="BMC Genomics">
        <title>Adaptive genomic structural variation in the grape powdery mildew pathogen, Erysiphe necator.</title>
        <authorList>
            <person name="Jones L."/>
            <person name="Riaz S."/>
            <person name="Morales-Cruz A."/>
            <person name="Amrine K.C."/>
            <person name="McGuire B."/>
            <person name="Gubler W.D."/>
            <person name="Walker M.A."/>
            <person name="Cantu D."/>
        </authorList>
    </citation>
    <scope>NUCLEOTIDE SEQUENCE [LARGE SCALE GENOMIC DNA]</scope>
    <source>
        <strain evidence="4">c</strain>
    </source>
</reference>
<dbReference type="Proteomes" id="UP000030854">
    <property type="component" value="Unassembled WGS sequence"/>
</dbReference>
<evidence type="ECO:0000256" key="1">
    <source>
        <dbReference type="SAM" id="Phobius"/>
    </source>
</evidence>
<keyword evidence="1" id="KW-0472">Membrane</keyword>
<evidence type="ECO:0000313" key="4">
    <source>
        <dbReference type="Proteomes" id="UP000030854"/>
    </source>
</evidence>
<evidence type="ECO:0000259" key="2">
    <source>
        <dbReference type="Pfam" id="PF12222"/>
    </source>
</evidence>
<dbReference type="Pfam" id="PF12222">
    <property type="entry name" value="PNGaseA"/>
    <property type="match status" value="1"/>
</dbReference>
<feature type="transmembrane region" description="Helical" evidence="1">
    <location>
        <begin position="48"/>
        <end position="67"/>
    </location>
</feature>
<dbReference type="EMBL" id="JNVN01002486">
    <property type="protein sequence ID" value="KHJ31913.1"/>
    <property type="molecule type" value="Genomic_DNA"/>
</dbReference>
<protein>
    <submittedName>
        <fullName evidence="3">Putative peptide-n4-(N-acetyl-beta-glucosaminyl)asparagine amidase a</fullName>
    </submittedName>
</protein>